<dbReference type="Pfam" id="PF18765">
    <property type="entry name" value="Polbeta"/>
    <property type="match status" value="1"/>
</dbReference>
<sequence length="107" mass="11977">MSISKLNLPVNIAGYGFWQKLAGLPFVKAVYLFGSRARGDARPKSDIDLAVNCPEASLKQWQEVLDIVEDADTLLAINVIRYDHLGDSVFRHKIDQSKVVVYESRNA</sequence>
<evidence type="ECO:0000313" key="3">
    <source>
        <dbReference type="Proteomes" id="UP000252792"/>
    </source>
</evidence>
<organism evidence="2 3">
    <name type="scientific">Marinomonas rhizomae</name>
    <dbReference type="NCBI Taxonomy" id="491948"/>
    <lineage>
        <taxon>Bacteria</taxon>
        <taxon>Pseudomonadati</taxon>
        <taxon>Pseudomonadota</taxon>
        <taxon>Gammaproteobacteria</taxon>
        <taxon>Oceanospirillales</taxon>
        <taxon>Oceanospirillaceae</taxon>
        <taxon>Marinomonas</taxon>
    </lineage>
</organism>
<dbReference type="SUPFAM" id="SSF81301">
    <property type="entry name" value="Nucleotidyltransferase"/>
    <property type="match status" value="1"/>
</dbReference>
<protein>
    <submittedName>
        <fullName evidence="2">Nucleotidyltransferase-like protein</fullName>
    </submittedName>
</protein>
<dbReference type="RefSeq" id="WP_113916809.1">
    <property type="nucleotide sequence ID" value="NZ_QNSE01000007.1"/>
</dbReference>
<proteinExistence type="predicted"/>
<gene>
    <name evidence="2" type="ORF">DFP80_107239</name>
</gene>
<evidence type="ECO:0000259" key="1">
    <source>
        <dbReference type="Pfam" id="PF18765"/>
    </source>
</evidence>
<dbReference type="EMBL" id="QNSE01000007">
    <property type="protein sequence ID" value="RBP83260.1"/>
    <property type="molecule type" value="Genomic_DNA"/>
</dbReference>
<dbReference type="OrthoDB" id="5899752at2"/>
<dbReference type="InterPro" id="IPR043519">
    <property type="entry name" value="NT_sf"/>
</dbReference>
<dbReference type="Proteomes" id="UP000252792">
    <property type="component" value="Unassembled WGS sequence"/>
</dbReference>
<dbReference type="InterPro" id="IPR041633">
    <property type="entry name" value="Polbeta"/>
</dbReference>
<keyword evidence="3" id="KW-1185">Reference proteome</keyword>
<comment type="caution">
    <text evidence="2">The sequence shown here is derived from an EMBL/GenBank/DDBJ whole genome shotgun (WGS) entry which is preliminary data.</text>
</comment>
<dbReference type="CDD" id="cd05403">
    <property type="entry name" value="NT_KNTase_like"/>
    <property type="match status" value="1"/>
</dbReference>
<accession>A0A366JA25</accession>
<dbReference type="GO" id="GO:0016740">
    <property type="term" value="F:transferase activity"/>
    <property type="evidence" value="ECO:0007669"/>
    <property type="project" value="UniProtKB-KW"/>
</dbReference>
<dbReference type="AlphaFoldDB" id="A0A366JA25"/>
<evidence type="ECO:0000313" key="2">
    <source>
        <dbReference type="EMBL" id="RBP83260.1"/>
    </source>
</evidence>
<keyword evidence="2" id="KW-0808">Transferase</keyword>
<reference evidence="2 3" key="1">
    <citation type="submission" date="2018-06" db="EMBL/GenBank/DDBJ databases">
        <title>Genomic Encyclopedia of Type Strains, Phase III (KMG-III): the genomes of soil and plant-associated and newly described type strains.</title>
        <authorList>
            <person name="Whitman W."/>
        </authorList>
    </citation>
    <scope>NUCLEOTIDE SEQUENCE [LARGE SCALE GENOMIC DNA]</scope>
    <source>
        <strain evidence="2 3">CECT 7377</strain>
    </source>
</reference>
<dbReference type="Gene3D" id="3.30.460.10">
    <property type="entry name" value="Beta Polymerase, domain 2"/>
    <property type="match status" value="1"/>
</dbReference>
<feature type="domain" description="Polymerase beta nucleotidyltransferase" evidence="1">
    <location>
        <begin position="25"/>
        <end position="104"/>
    </location>
</feature>
<name>A0A366JA25_9GAMM</name>